<evidence type="ECO:0000313" key="3">
    <source>
        <dbReference type="Proteomes" id="UP000053599"/>
    </source>
</evidence>
<dbReference type="HOGENOM" id="CLU_076390_0_0_1"/>
<dbReference type="AlphaFoldDB" id="A0A0D1Z2F9"/>
<feature type="compositionally biased region" description="Basic and acidic residues" evidence="1">
    <location>
        <begin position="1"/>
        <end position="10"/>
    </location>
</feature>
<evidence type="ECO:0000313" key="2">
    <source>
        <dbReference type="EMBL" id="KIV81048.1"/>
    </source>
</evidence>
<feature type="region of interest" description="Disordered" evidence="1">
    <location>
        <begin position="1"/>
        <end position="185"/>
    </location>
</feature>
<dbReference type="Proteomes" id="UP000053599">
    <property type="component" value="Unassembled WGS sequence"/>
</dbReference>
<protein>
    <recommendedName>
        <fullName evidence="4">rRNA-processing protein FYV7</fullName>
    </recommendedName>
</protein>
<dbReference type="EMBL" id="KN846953">
    <property type="protein sequence ID" value="KIV81048.1"/>
    <property type="molecule type" value="Genomic_DNA"/>
</dbReference>
<dbReference type="PANTHER" id="PTHR41805:SF1">
    <property type="entry name" value="RRNA-PROCESSING PROTEIN FYV7"/>
    <property type="match status" value="1"/>
</dbReference>
<feature type="compositionally biased region" description="Basic and acidic residues" evidence="1">
    <location>
        <begin position="112"/>
        <end position="168"/>
    </location>
</feature>
<evidence type="ECO:0000256" key="1">
    <source>
        <dbReference type="SAM" id="MobiDB-lite"/>
    </source>
</evidence>
<evidence type="ECO:0008006" key="4">
    <source>
        <dbReference type="Google" id="ProtNLM"/>
    </source>
</evidence>
<organism evidence="2 3">
    <name type="scientific">Exophiala sideris</name>
    <dbReference type="NCBI Taxonomy" id="1016849"/>
    <lineage>
        <taxon>Eukaryota</taxon>
        <taxon>Fungi</taxon>
        <taxon>Dikarya</taxon>
        <taxon>Ascomycota</taxon>
        <taxon>Pezizomycotina</taxon>
        <taxon>Eurotiomycetes</taxon>
        <taxon>Chaetothyriomycetidae</taxon>
        <taxon>Chaetothyriales</taxon>
        <taxon>Herpotrichiellaceae</taxon>
        <taxon>Exophiala</taxon>
    </lineage>
</organism>
<name>A0A0D1Z2F9_9EURO</name>
<accession>A0A0D1Z2F9</accession>
<dbReference type="OrthoDB" id="2135053at2759"/>
<reference evidence="2 3" key="1">
    <citation type="submission" date="2015-01" db="EMBL/GenBank/DDBJ databases">
        <title>The Genome Sequence of Exophiala sideris CBS121828.</title>
        <authorList>
            <consortium name="The Broad Institute Genomics Platform"/>
            <person name="Cuomo C."/>
            <person name="de Hoog S."/>
            <person name="Gorbushina A."/>
            <person name="Stielow B."/>
            <person name="Teixiera M."/>
            <person name="Abouelleil A."/>
            <person name="Chapman S.B."/>
            <person name="Priest M."/>
            <person name="Young S.K."/>
            <person name="Wortman J."/>
            <person name="Nusbaum C."/>
            <person name="Birren B."/>
        </authorList>
    </citation>
    <scope>NUCLEOTIDE SEQUENCE [LARGE SCALE GENOMIC DNA]</scope>
    <source>
        <strain evidence="2 3">CBS 121828</strain>
    </source>
</reference>
<sequence>MSAKRSREDPSNGATEPDKKKRKGFSVGPANLPDGTYRRKTQKIKKDLIQKAKVKKAYAKVKAQEEAAHPISSTLPSEDQTQDGPVDAEPASLELHPDRQAMVDAAETQEFPDPRKSSRQGGHREYSKDRPRPKQSRYKKEFEMATQHKADMEAKQRAREARDRERKAMAKAKRPGKDGKLKLGRQGTVLLQRVQRLAEEGGI</sequence>
<proteinExistence type="predicted"/>
<dbReference type="PANTHER" id="PTHR41805">
    <property type="entry name" value="EXPRESSED PROTEIN"/>
    <property type="match status" value="1"/>
</dbReference>
<gene>
    <name evidence="2" type="ORF">PV11_08501</name>
</gene>
<feature type="compositionally biased region" description="Polar residues" evidence="1">
    <location>
        <begin position="71"/>
        <end position="83"/>
    </location>
</feature>